<dbReference type="EMBL" id="MFES01000027">
    <property type="protein sequence ID" value="OGE85133.1"/>
    <property type="molecule type" value="Genomic_DNA"/>
</dbReference>
<evidence type="ECO:0000256" key="3">
    <source>
        <dbReference type="ARBA" id="ARBA00022884"/>
    </source>
</evidence>
<dbReference type="NCBIfam" id="TIGR01044">
    <property type="entry name" value="rplV_bact"/>
    <property type="match status" value="1"/>
</dbReference>
<dbReference type="SUPFAM" id="SSF54843">
    <property type="entry name" value="Ribosomal protein L22"/>
    <property type="match status" value="1"/>
</dbReference>
<name>A0A1F5P5E9_9BACT</name>
<dbReference type="PROSITE" id="PS00464">
    <property type="entry name" value="RIBOSOMAL_L22"/>
    <property type="match status" value="1"/>
</dbReference>
<comment type="function">
    <text evidence="7">The globular domain of the protein is located near the polypeptide exit tunnel on the outside of the subunit, while an extended beta-hairpin is found that lines the wall of the exit tunnel in the center of the 70S ribosome.</text>
</comment>
<dbReference type="PANTHER" id="PTHR13501:SF8">
    <property type="entry name" value="LARGE RIBOSOMAL SUBUNIT PROTEIN UL22M"/>
    <property type="match status" value="1"/>
</dbReference>
<dbReference type="InterPro" id="IPR005727">
    <property type="entry name" value="Ribosomal_uL22_bac/chlpt-type"/>
</dbReference>
<evidence type="ECO:0000256" key="2">
    <source>
        <dbReference type="ARBA" id="ARBA00022730"/>
    </source>
</evidence>
<dbReference type="STRING" id="1817832.A3J48_02965"/>
<keyword evidence="2 7" id="KW-0699">rRNA-binding</keyword>
<evidence type="ECO:0000256" key="10">
    <source>
        <dbReference type="RuleBase" id="RU004008"/>
    </source>
</evidence>
<evidence type="ECO:0000313" key="13">
    <source>
        <dbReference type="Proteomes" id="UP000176786"/>
    </source>
</evidence>
<dbReference type="Gene3D" id="3.90.470.10">
    <property type="entry name" value="Ribosomal protein L22/L17"/>
    <property type="match status" value="1"/>
</dbReference>
<evidence type="ECO:0000256" key="1">
    <source>
        <dbReference type="ARBA" id="ARBA00009451"/>
    </source>
</evidence>
<dbReference type="HAMAP" id="MF_01331_B">
    <property type="entry name" value="Ribosomal_uL22_B"/>
    <property type="match status" value="1"/>
</dbReference>
<gene>
    <name evidence="7" type="primary">rplV</name>
    <name evidence="12" type="ORF">A3J48_02965</name>
</gene>
<dbReference type="InterPro" id="IPR001063">
    <property type="entry name" value="Ribosomal_uL22"/>
</dbReference>
<comment type="caution">
    <text evidence="12">The sequence shown here is derived from an EMBL/GenBank/DDBJ whole genome shotgun (WGS) entry which is preliminary data.</text>
</comment>
<feature type="region of interest" description="Disordered" evidence="11">
    <location>
        <begin position="127"/>
        <end position="183"/>
    </location>
</feature>
<evidence type="ECO:0000256" key="9">
    <source>
        <dbReference type="RuleBase" id="RU004006"/>
    </source>
</evidence>
<reference evidence="12 13" key="1">
    <citation type="journal article" date="2016" name="Nat. Commun.">
        <title>Thousands of microbial genomes shed light on interconnected biogeochemical processes in an aquifer system.</title>
        <authorList>
            <person name="Anantharaman K."/>
            <person name="Brown C.T."/>
            <person name="Hug L.A."/>
            <person name="Sharon I."/>
            <person name="Castelle C.J."/>
            <person name="Probst A.J."/>
            <person name="Thomas B.C."/>
            <person name="Singh A."/>
            <person name="Wilkins M.J."/>
            <person name="Karaoz U."/>
            <person name="Brodie E.L."/>
            <person name="Williams K.H."/>
            <person name="Hubbard S.S."/>
            <person name="Banfield J.F."/>
        </authorList>
    </citation>
    <scope>NUCLEOTIDE SEQUENCE [LARGE SCALE GENOMIC DNA]</scope>
</reference>
<evidence type="ECO:0000256" key="4">
    <source>
        <dbReference type="ARBA" id="ARBA00022980"/>
    </source>
</evidence>
<comment type="similarity">
    <text evidence="1 7 8">Belongs to the universal ribosomal protein uL22 family.</text>
</comment>
<comment type="subunit">
    <text evidence="7 9">Part of the 50S ribosomal subunit.</text>
</comment>
<evidence type="ECO:0000256" key="11">
    <source>
        <dbReference type="SAM" id="MobiDB-lite"/>
    </source>
</evidence>
<dbReference type="GO" id="GO:0003735">
    <property type="term" value="F:structural constituent of ribosome"/>
    <property type="evidence" value="ECO:0007669"/>
    <property type="project" value="InterPro"/>
</dbReference>
<dbReference type="InterPro" id="IPR036394">
    <property type="entry name" value="Ribosomal_uL22_sf"/>
</dbReference>
<accession>A0A1F5P5E9</accession>
<evidence type="ECO:0000256" key="5">
    <source>
        <dbReference type="ARBA" id="ARBA00023274"/>
    </source>
</evidence>
<organism evidence="12 13">
    <name type="scientific">Candidatus Doudnabacteria bacterium RIFCSPHIGHO2_02_FULL_46_11</name>
    <dbReference type="NCBI Taxonomy" id="1817832"/>
    <lineage>
        <taxon>Bacteria</taxon>
        <taxon>Candidatus Doudnaibacteriota</taxon>
    </lineage>
</organism>
<comment type="function">
    <text evidence="7 10">This protein binds specifically to 23S rRNA; its binding is stimulated by other ribosomal proteins, e.g., L4, L17, and L20. It is important during the early stages of 50S assembly. It makes multiple contacts with different domains of the 23S rRNA in the assembled 50S subunit and ribosome.</text>
</comment>
<dbReference type="AlphaFoldDB" id="A0A1F5P5E9"/>
<keyword evidence="4 7" id="KW-0689">Ribosomal protein</keyword>
<dbReference type="InterPro" id="IPR047867">
    <property type="entry name" value="Ribosomal_uL22_bac/org-type"/>
</dbReference>
<keyword evidence="5 7" id="KW-0687">Ribonucleoprotein</keyword>
<dbReference type="PANTHER" id="PTHR13501">
    <property type="entry name" value="CHLOROPLAST 50S RIBOSOMAL PROTEIN L22-RELATED"/>
    <property type="match status" value="1"/>
</dbReference>
<dbReference type="GO" id="GO:0022625">
    <property type="term" value="C:cytosolic large ribosomal subunit"/>
    <property type="evidence" value="ECO:0007669"/>
    <property type="project" value="TreeGrafter"/>
</dbReference>
<evidence type="ECO:0000313" key="12">
    <source>
        <dbReference type="EMBL" id="OGE85133.1"/>
    </source>
</evidence>
<sequence length="183" mass="20505">MHGQAGTVTAVARYVHISARKTRLVADLIRGKPIGEAVMYLQHLKKRAAQPVLKLLLSAVANAEHNNRLDKDTLKISRITVDGGPAIKRWQPRAYGRASEIKRPTSHITISLESVVQKKKGDKKFSFPVIRRRAKKEKAETSDAKREQNPDVPKNEGKEEKGPKRKGVFGIKKNLFNRKGGEK</sequence>
<dbReference type="GO" id="GO:0019843">
    <property type="term" value="F:rRNA binding"/>
    <property type="evidence" value="ECO:0007669"/>
    <property type="project" value="UniProtKB-UniRule"/>
</dbReference>
<dbReference type="Proteomes" id="UP000176786">
    <property type="component" value="Unassembled WGS sequence"/>
</dbReference>
<proteinExistence type="inferred from homology"/>
<evidence type="ECO:0000256" key="6">
    <source>
        <dbReference type="ARBA" id="ARBA00035207"/>
    </source>
</evidence>
<feature type="compositionally biased region" description="Basic and acidic residues" evidence="11">
    <location>
        <begin position="137"/>
        <end position="162"/>
    </location>
</feature>
<dbReference type="CDD" id="cd00336">
    <property type="entry name" value="Ribosomal_L22"/>
    <property type="match status" value="1"/>
</dbReference>
<evidence type="ECO:0000256" key="7">
    <source>
        <dbReference type="HAMAP-Rule" id="MF_01331"/>
    </source>
</evidence>
<evidence type="ECO:0000256" key="8">
    <source>
        <dbReference type="RuleBase" id="RU004005"/>
    </source>
</evidence>
<dbReference type="GO" id="GO:0006412">
    <property type="term" value="P:translation"/>
    <property type="evidence" value="ECO:0007669"/>
    <property type="project" value="UniProtKB-UniRule"/>
</dbReference>
<dbReference type="InterPro" id="IPR018260">
    <property type="entry name" value="Ribosomal_uL22_CS"/>
</dbReference>
<dbReference type="Pfam" id="PF00237">
    <property type="entry name" value="Ribosomal_L22"/>
    <property type="match status" value="1"/>
</dbReference>
<keyword evidence="3 7" id="KW-0694">RNA-binding</keyword>
<protein>
    <recommendedName>
        <fullName evidence="6 7">Large ribosomal subunit protein uL22</fullName>
    </recommendedName>
</protein>